<dbReference type="RefSeq" id="WP_215505270.1">
    <property type="nucleotide sequence ID" value="NZ_CP076362.1"/>
</dbReference>
<proteinExistence type="inferred from homology"/>
<evidence type="ECO:0000259" key="3">
    <source>
        <dbReference type="Pfam" id="PF19305"/>
    </source>
</evidence>
<evidence type="ECO:0000256" key="1">
    <source>
        <dbReference type="ARBA" id="ARBA00006174"/>
    </source>
</evidence>
<organism evidence="4 5">
    <name type="scientific">Gemmobacter fulvus</name>
    <dbReference type="NCBI Taxonomy" id="2840474"/>
    <lineage>
        <taxon>Bacteria</taxon>
        <taxon>Pseudomonadati</taxon>
        <taxon>Pseudomonadota</taxon>
        <taxon>Alphaproteobacteria</taxon>
        <taxon>Rhodobacterales</taxon>
        <taxon>Paracoccaceae</taxon>
        <taxon>Gemmobacter</taxon>
    </lineage>
</organism>
<keyword evidence="4" id="KW-0614">Plasmid</keyword>
<evidence type="ECO:0000259" key="2">
    <source>
        <dbReference type="Pfam" id="PF03972"/>
    </source>
</evidence>
<gene>
    <name evidence="4" type="ORF">KM031_17220</name>
</gene>
<feature type="domain" description="MmgE/PrpD C-terminal" evidence="3">
    <location>
        <begin position="280"/>
        <end position="445"/>
    </location>
</feature>
<dbReference type="KEGG" id="gfu:KM031_17220"/>
<dbReference type="AlphaFoldDB" id="A0A975P9U8"/>
<dbReference type="GO" id="GO:0016829">
    <property type="term" value="F:lyase activity"/>
    <property type="evidence" value="ECO:0007669"/>
    <property type="project" value="InterPro"/>
</dbReference>
<dbReference type="InterPro" id="IPR045337">
    <property type="entry name" value="MmgE_PrpD_C"/>
</dbReference>
<dbReference type="Gene3D" id="1.10.4100.10">
    <property type="entry name" value="2-methylcitrate dehydratase PrpD"/>
    <property type="match status" value="1"/>
</dbReference>
<keyword evidence="5" id="KW-1185">Reference proteome</keyword>
<reference evidence="4" key="1">
    <citation type="submission" date="2021-06" db="EMBL/GenBank/DDBJ databases">
        <authorList>
            <person name="Lee C.-S."/>
            <person name="Jin L."/>
        </authorList>
    </citation>
    <scope>NUCLEOTIDE SEQUENCE</scope>
    <source>
        <strain evidence="4">Con5</strain>
        <plasmid evidence="4">p1</plasmid>
    </source>
</reference>
<dbReference type="InterPro" id="IPR042188">
    <property type="entry name" value="MmgE/PrpD_sf_2"/>
</dbReference>
<geneLocation type="plasmid" evidence="4 5">
    <name>p1</name>
</geneLocation>
<dbReference type="SUPFAM" id="SSF103378">
    <property type="entry name" value="2-methylcitrate dehydratase PrpD"/>
    <property type="match status" value="1"/>
</dbReference>
<dbReference type="Pfam" id="PF03972">
    <property type="entry name" value="MmgE_PrpD_N"/>
    <property type="match status" value="1"/>
</dbReference>
<dbReference type="PANTHER" id="PTHR16943">
    <property type="entry name" value="2-METHYLCITRATE DEHYDRATASE-RELATED"/>
    <property type="match status" value="1"/>
</dbReference>
<dbReference type="Pfam" id="PF19305">
    <property type="entry name" value="MmgE_PrpD_C"/>
    <property type="match status" value="1"/>
</dbReference>
<evidence type="ECO:0000313" key="5">
    <source>
        <dbReference type="Proteomes" id="UP000679352"/>
    </source>
</evidence>
<dbReference type="EMBL" id="CP076362">
    <property type="protein sequence ID" value="QWK92440.1"/>
    <property type="molecule type" value="Genomic_DNA"/>
</dbReference>
<dbReference type="PANTHER" id="PTHR16943:SF8">
    <property type="entry name" value="2-METHYLCITRATE DEHYDRATASE"/>
    <property type="match status" value="1"/>
</dbReference>
<accession>A0A975P9U8</accession>
<comment type="similarity">
    <text evidence="1">Belongs to the PrpD family.</text>
</comment>
<dbReference type="Proteomes" id="UP000679352">
    <property type="component" value="Plasmid p1"/>
</dbReference>
<dbReference type="InterPro" id="IPR045336">
    <property type="entry name" value="MmgE_PrpD_N"/>
</dbReference>
<feature type="domain" description="MmgE/PrpD N-terminal" evidence="2">
    <location>
        <begin position="20"/>
        <end position="255"/>
    </location>
</feature>
<dbReference type="Gene3D" id="3.30.1330.120">
    <property type="entry name" value="2-methylcitrate dehydratase PrpD"/>
    <property type="match status" value="1"/>
</dbReference>
<dbReference type="InterPro" id="IPR036148">
    <property type="entry name" value="MmgE/PrpD_sf"/>
</dbReference>
<name>A0A975P9U8_9RHOB</name>
<dbReference type="InterPro" id="IPR042183">
    <property type="entry name" value="MmgE/PrpD_sf_1"/>
</dbReference>
<evidence type="ECO:0000313" key="4">
    <source>
        <dbReference type="EMBL" id="QWK92440.1"/>
    </source>
</evidence>
<protein>
    <submittedName>
        <fullName evidence="4">MmgE/PrpD family protein</fullName>
    </submittedName>
</protein>
<dbReference type="InterPro" id="IPR005656">
    <property type="entry name" value="MmgE_PrpD"/>
</dbReference>
<sequence length="469" mass="48575">MTSHSALGGPFPAALPHLEAMTRFTAALRFEDLDPALIAKAKLHLLDTLGAALAGTRSAEFRAACQLATGDGARLLGSALHASPRDAALINGVAAHVFELDDSGGCDHSGAVVVPALLAAMGSGAGTSGRDLICALLAGYEVGRRILDASGGYGGHNGAGWHSTGTCGTLAAAAAVSRLRGYGPQTTRHAVTLSTSFSSGLWAFIHDGSQAKKIHAGRAAEGGLLAADLAGAGLTGPSQVFEEVWGGFFRSFIGQPGRAQEFSDGLGQIWKINRVSLKPYAACRGAHSAVDALGDSLAQTGHSPEQITRIDLRLSQFLMDMCGTARLDTLAGAQMSLAYVLAARCVFGAAGLAQYAAPVRRDPRLAAVMAKVRFQVDPALAQMDEPVLTLTFADCQQITTVVPRATGAPERPMTEAAVLAKFTSLAGMALPEPQVAELLACVNRLETLDSCDSLVALLTHDGPQRPVFD</sequence>